<keyword evidence="2" id="KW-1185">Reference proteome</keyword>
<protein>
    <submittedName>
        <fullName evidence="1">Uncharacterized protein</fullName>
    </submittedName>
</protein>
<sequence length="288" mass="34330">MIYAAYAGTGKSYFCQENPEAIDLICMFFKYINLSEVSGNMESDREGEQIKTNPKLTLRNYWVLYYYWAIKYLLYYCPEIPLVIPTIDLILDFLEADQIPYTLIYPEKNLKDEYEKRYRTRGNTEEFLDIFIGQWEFRIEELEQRNSPLTKHIVLQEGQYLSDVISCVDGCDVYKNQQIEKFKQKLYQLQNNTFKGIIVKEEEVNPLSDDMISVVLYLKPICDDDIVTDFVWISSKRQMHKLLEQYKHDDFRTVPELILLKMCYTESGIRCKTRIERNDLCRFINQSI</sequence>
<reference evidence="1 2" key="1">
    <citation type="submission" date="2018-08" db="EMBL/GenBank/DDBJ databases">
        <title>A genome reference for cultivated species of the human gut microbiota.</title>
        <authorList>
            <person name="Zou Y."/>
            <person name="Xue W."/>
            <person name="Luo G."/>
        </authorList>
    </citation>
    <scope>NUCLEOTIDE SEQUENCE [LARGE SCALE GENOMIC DNA]</scope>
    <source>
        <strain evidence="1 2">OM02-12</strain>
    </source>
</reference>
<dbReference type="AlphaFoldDB" id="A0A3E5GWD6"/>
<dbReference type="EMBL" id="QSVQ01000001">
    <property type="protein sequence ID" value="RGO54823.1"/>
    <property type="molecule type" value="Genomic_DNA"/>
</dbReference>
<name>A0A3E5GWD6_9FIRM</name>
<organism evidence="1 2">
    <name type="scientific">Dorea formicigenerans</name>
    <dbReference type="NCBI Taxonomy" id="39486"/>
    <lineage>
        <taxon>Bacteria</taxon>
        <taxon>Bacillati</taxon>
        <taxon>Bacillota</taxon>
        <taxon>Clostridia</taxon>
        <taxon>Lachnospirales</taxon>
        <taxon>Lachnospiraceae</taxon>
        <taxon>Dorea</taxon>
    </lineage>
</organism>
<comment type="caution">
    <text evidence="1">The sequence shown here is derived from an EMBL/GenBank/DDBJ whole genome shotgun (WGS) entry which is preliminary data.</text>
</comment>
<dbReference type="RefSeq" id="WP_117612665.1">
    <property type="nucleotide sequence ID" value="NZ_QSVQ01000001.1"/>
</dbReference>
<evidence type="ECO:0000313" key="1">
    <source>
        <dbReference type="EMBL" id="RGO54823.1"/>
    </source>
</evidence>
<evidence type="ECO:0000313" key="2">
    <source>
        <dbReference type="Proteomes" id="UP000261055"/>
    </source>
</evidence>
<gene>
    <name evidence="1" type="ORF">DXB12_00565</name>
</gene>
<proteinExistence type="predicted"/>
<accession>A0A3E5GWD6</accession>
<dbReference type="Proteomes" id="UP000261055">
    <property type="component" value="Unassembled WGS sequence"/>
</dbReference>